<name>A0A1Q2SL66_9GAMM</name>
<evidence type="ECO:0000313" key="2">
    <source>
        <dbReference type="EMBL" id="BAW79868.1"/>
    </source>
</evidence>
<dbReference type="Gene3D" id="1.20.1290.10">
    <property type="entry name" value="AhpD-like"/>
    <property type="match status" value="1"/>
</dbReference>
<dbReference type="InterPro" id="IPR003779">
    <property type="entry name" value="CMD-like"/>
</dbReference>
<proteinExistence type="predicted"/>
<dbReference type="InterPro" id="IPR004675">
    <property type="entry name" value="AhpD_core"/>
</dbReference>
<dbReference type="PANTHER" id="PTHR34846">
    <property type="entry name" value="4-CARBOXYMUCONOLACTONE DECARBOXYLASE FAMILY PROTEIN (AFU_ORTHOLOGUE AFUA_6G11590)"/>
    <property type="match status" value="1"/>
</dbReference>
<keyword evidence="2" id="KW-0560">Oxidoreductase</keyword>
<accession>A0A1Q2SL66</accession>
<dbReference type="AlphaFoldDB" id="A0A1Q2SL66"/>
<keyword evidence="2" id="KW-0575">Peroxidase</keyword>
<dbReference type="PANTHER" id="PTHR34846:SF10">
    <property type="entry name" value="CYTOPLASMIC PROTEIN"/>
    <property type="match status" value="1"/>
</dbReference>
<dbReference type="InterPro" id="IPR029032">
    <property type="entry name" value="AhpD-like"/>
</dbReference>
<dbReference type="Pfam" id="PF02627">
    <property type="entry name" value="CMD"/>
    <property type="match status" value="1"/>
</dbReference>
<protein>
    <submittedName>
        <fullName evidence="2">Alkylhydroperoxidase</fullName>
    </submittedName>
</protein>
<feature type="domain" description="Carboxymuconolactone decarboxylase-like" evidence="1">
    <location>
        <begin position="21"/>
        <end position="92"/>
    </location>
</feature>
<evidence type="ECO:0000259" key="1">
    <source>
        <dbReference type="Pfam" id="PF02627"/>
    </source>
</evidence>
<dbReference type="RefSeq" id="WP_197702508.1">
    <property type="nucleotide sequence ID" value="NZ_AP014836.1"/>
</dbReference>
<sequence length="147" mass="16952">MVIKRINYHQLNPDAIKALSSANQYITSIDKKLWALIELRISQINGCAYCVNIHSRQAREAGEDQQRLDCLTVWRESSFFNEAECAALAWAESLSHISATRAPDNVYKTLQQHYSEQQIVDLTLIISMMNMWNRIAVSLQRLPDREN</sequence>
<organism evidence="2 3">
    <name type="scientific">Candidatus Nitrosoglobus terrae</name>
    <dbReference type="NCBI Taxonomy" id="1630141"/>
    <lineage>
        <taxon>Bacteria</taxon>
        <taxon>Pseudomonadati</taxon>
        <taxon>Pseudomonadota</taxon>
        <taxon>Gammaproteobacteria</taxon>
        <taxon>Chromatiales</taxon>
        <taxon>Chromatiaceae</taxon>
        <taxon>Candidatus Nitrosoglobus</taxon>
    </lineage>
</organism>
<dbReference type="Proteomes" id="UP000243679">
    <property type="component" value="Chromosome"/>
</dbReference>
<dbReference type="KEGG" id="ntt:TAO_0498"/>
<dbReference type="NCBIfam" id="TIGR00778">
    <property type="entry name" value="ahpD_dom"/>
    <property type="match status" value="1"/>
</dbReference>
<dbReference type="SUPFAM" id="SSF69118">
    <property type="entry name" value="AhpD-like"/>
    <property type="match status" value="1"/>
</dbReference>
<evidence type="ECO:0000313" key="3">
    <source>
        <dbReference type="Proteomes" id="UP000243679"/>
    </source>
</evidence>
<dbReference type="GO" id="GO:0051920">
    <property type="term" value="F:peroxiredoxin activity"/>
    <property type="evidence" value="ECO:0007669"/>
    <property type="project" value="InterPro"/>
</dbReference>
<dbReference type="EMBL" id="AP014836">
    <property type="protein sequence ID" value="BAW79868.1"/>
    <property type="molecule type" value="Genomic_DNA"/>
</dbReference>
<gene>
    <name evidence="2" type="ORF">TAO_0498</name>
</gene>
<keyword evidence="3" id="KW-1185">Reference proteome</keyword>
<reference evidence="2 3" key="1">
    <citation type="journal article" date="2017" name="ISME J.">
        <title>An acid-tolerant ammonia-oxidizing ?-proteobacterium from soil.</title>
        <authorList>
            <person name="Hayatsu M."/>
            <person name="Tago K."/>
            <person name="Uchiyama I."/>
            <person name="Toyoda A."/>
            <person name="Wang Y."/>
            <person name="Shimomura Y."/>
            <person name="Okubo T."/>
            <person name="Kurisu F."/>
            <person name="Hirono Y."/>
            <person name="Nonaka K."/>
            <person name="Akiyama H."/>
            <person name="Itoh T."/>
            <person name="Takami H."/>
        </authorList>
    </citation>
    <scope>NUCLEOTIDE SEQUENCE [LARGE SCALE GENOMIC DNA]</scope>
    <source>
        <strain evidence="2 3">TAO100</strain>
    </source>
</reference>